<keyword evidence="1" id="KW-0812">Transmembrane</keyword>
<dbReference type="PANTHER" id="PTHR30273:SF2">
    <property type="entry name" value="PROTEIN FECR"/>
    <property type="match status" value="1"/>
</dbReference>
<dbReference type="PIRSF" id="PIRSF018266">
    <property type="entry name" value="FecR"/>
    <property type="match status" value="1"/>
</dbReference>
<reference evidence="4" key="1">
    <citation type="submission" date="2022-11" db="EMBL/GenBank/DDBJ databases">
        <title>Marilongibacter aestuarii gen. nov., sp. nov., isolated from tidal flat sediment.</title>
        <authorList>
            <person name="Jiayan W."/>
        </authorList>
    </citation>
    <scope>NUCLEOTIDE SEQUENCE</scope>
    <source>
        <strain evidence="4">Z1-6</strain>
    </source>
</reference>
<dbReference type="Proteomes" id="UP001145087">
    <property type="component" value="Unassembled WGS sequence"/>
</dbReference>
<dbReference type="Pfam" id="PF04773">
    <property type="entry name" value="FecR"/>
    <property type="match status" value="1"/>
</dbReference>
<accession>A0A9X3F5K3</accession>
<name>A0A9X3F5K3_9BACT</name>
<dbReference type="PANTHER" id="PTHR30273">
    <property type="entry name" value="PERIPLASMIC SIGNAL SENSOR AND SIGMA FACTOR ACTIVATOR FECR-RELATED"/>
    <property type="match status" value="1"/>
</dbReference>
<sequence>MHLGIRDKSVVIILDTLLSILFESLIILPRGVGKTSSYIVLILTGKEIMNKNSLNNYIEKFLKGKLSNEEELELLLWVKQHRDNRNEFFKIQHSISAKILRSSGKTEYLKWQELKRKINDQKINSVRCLSINKIISYAAVLFAGIIISYLLIPTKLNNIHNCNYSQIITAPHGARTSFKLPDSSIVWLNSGSTLSFSTDFEKGRVVKLKGEAFFKVVKSRKPFIVSTNFGEVEVKGTSFNVKAFEDENLETTLVTGSVSIRNKNLNKEVTLEPGQQVRLDGNTFMIECVDTDIFTSWKDGKIIFRKEYLPQLAKRLERWYNVKIDLDEDTRLDKIHYSGTIEMESFSEILELLRVTAPIDYSFNEKTRVISIRYDKSH</sequence>
<dbReference type="RefSeq" id="WP_343333298.1">
    <property type="nucleotide sequence ID" value="NZ_JAPOHD010000024.1"/>
</dbReference>
<dbReference type="Gene3D" id="2.60.120.1440">
    <property type="match status" value="1"/>
</dbReference>
<keyword evidence="5" id="KW-1185">Reference proteome</keyword>
<dbReference type="EMBL" id="JAPOHD010000024">
    <property type="protein sequence ID" value="MCY1720964.1"/>
    <property type="molecule type" value="Genomic_DNA"/>
</dbReference>
<dbReference type="Pfam" id="PF16344">
    <property type="entry name" value="FecR_C"/>
    <property type="match status" value="1"/>
</dbReference>
<comment type="caution">
    <text evidence="4">The sequence shown here is derived from an EMBL/GenBank/DDBJ whole genome shotgun (WGS) entry which is preliminary data.</text>
</comment>
<organism evidence="4 5">
    <name type="scientific">Draconibacterium aestuarii</name>
    <dbReference type="NCBI Taxonomy" id="2998507"/>
    <lineage>
        <taxon>Bacteria</taxon>
        <taxon>Pseudomonadati</taxon>
        <taxon>Bacteroidota</taxon>
        <taxon>Bacteroidia</taxon>
        <taxon>Marinilabiliales</taxon>
        <taxon>Prolixibacteraceae</taxon>
        <taxon>Draconibacterium</taxon>
    </lineage>
</organism>
<dbReference type="InterPro" id="IPR032508">
    <property type="entry name" value="FecR_C"/>
</dbReference>
<protein>
    <submittedName>
        <fullName evidence="4">DUF4974 domain-containing protein</fullName>
    </submittedName>
</protein>
<feature type="domain" description="FecR protein" evidence="2">
    <location>
        <begin position="168"/>
        <end position="258"/>
    </location>
</feature>
<proteinExistence type="predicted"/>
<dbReference type="InterPro" id="IPR012373">
    <property type="entry name" value="Ferrdict_sens_TM"/>
</dbReference>
<dbReference type="AlphaFoldDB" id="A0A9X3F5K3"/>
<evidence type="ECO:0000313" key="5">
    <source>
        <dbReference type="Proteomes" id="UP001145087"/>
    </source>
</evidence>
<feature type="transmembrane region" description="Helical" evidence="1">
    <location>
        <begin position="12"/>
        <end position="28"/>
    </location>
</feature>
<evidence type="ECO:0000313" key="4">
    <source>
        <dbReference type="EMBL" id="MCY1720964.1"/>
    </source>
</evidence>
<dbReference type="InterPro" id="IPR006860">
    <property type="entry name" value="FecR"/>
</dbReference>
<keyword evidence="1" id="KW-1133">Transmembrane helix</keyword>
<feature type="domain" description="Protein FecR C-terminal" evidence="3">
    <location>
        <begin position="301"/>
        <end position="368"/>
    </location>
</feature>
<dbReference type="GO" id="GO:0016989">
    <property type="term" value="F:sigma factor antagonist activity"/>
    <property type="evidence" value="ECO:0007669"/>
    <property type="project" value="TreeGrafter"/>
</dbReference>
<feature type="transmembrane region" description="Helical" evidence="1">
    <location>
        <begin position="134"/>
        <end position="152"/>
    </location>
</feature>
<evidence type="ECO:0000256" key="1">
    <source>
        <dbReference type="SAM" id="Phobius"/>
    </source>
</evidence>
<evidence type="ECO:0000259" key="2">
    <source>
        <dbReference type="Pfam" id="PF04773"/>
    </source>
</evidence>
<evidence type="ECO:0000259" key="3">
    <source>
        <dbReference type="Pfam" id="PF16344"/>
    </source>
</evidence>
<dbReference type="Gene3D" id="3.55.50.30">
    <property type="match status" value="1"/>
</dbReference>
<keyword evidence="1" id="KW-0472">Membrane</keyword>
<gene>
    <name evidence="4" type="ORF">OU798_11470</name>
</gene>